<evidence type="ECO:0000256" key="1">
    <source>
        <dbReference type="SAM" id="SignalP"/>
    </source>
</evidence>
<dbReference type="AlphaFoldDB" id="A0A316VSM5"/>
<evidence type="ECO:0008006" key="4">
    <source>
        <dbReference type="Google" id="ProtNLM"/>
    </source>
</evidence>
<dbReference type="Proteomes" id="UP000245783">
    <property type="component" value="Unassembled WGS sequence"/>
</dbReference>
<protein>
    <recommendedName>
        <fullName evidence="4">FTP domain-containing protein</fullName>
    </recommendedName>
</protein>
<dbReference type="InParanoid" id="A0A316VSM5"/>
<accession>A0A316VSM5</accession>
<sequence>MRCSLKYISLAAVAVAAASLAFGAPIPQAETHDAFAADKLFGRAVGVEFNGLKDKNHQQAIQTAVDHHQTSYPAMTGFSANGGLHKNPATGDTRLHVTGTATDANGATIPYTSTVNGNTYQQHHIPLAPGQSYTDKKGNTHVGRRMEQGEGRFGLVAWE</sequence>
<keyword evidence="1" id="KW-0732">Signal</keyword>
<dbReference type="RefSeq" id="XP_025367530.1">
    <property type="nucleotide sequence ID" value="XM_025514592.1"/>
</dbReference>
<dbReference type="GeneID" id="37036462"/>
<feature type="signal peptide" evidence="1">
    <location>
        <begin position="1"/>
        <end position="23"/>
    </location>
</feature>
<keyword evidence="3" id="KW-1185">Reference proteome</keyword>
<organism evidence="2 3">
    <name type="scientific">Ceraceosorus guamensis</name>
    <dbReference type="NCBI Taxonomy" id="1522189"/>
    <lineage>
        <taxon>Eukaryota</taxon>
        <taxon>Fungi</taxon>
        <taxon>Dikarya</taxon>
        <taxon>Basidiomycota</taxon>
        <taxon>Ustilaginomycotina</taxon>
        <taxon>Exobasidiomycetes</taxon>
        <taxon>Ceraceosorales</taxon>
        <taxon>Ceraceosoraceae</taxon>
        <taxon>Ceraceosorus</taxon>
    </lineage>
</organism>
<gene>
    <name evidence="2" type="ORF">IE81DRAFT_325667</name>
</gene>
<reference evidence="2 3" key="1">
    <citation type="journal article" date="2018" name="Mol. Biol. Evol.">
        <title>Broad Genomic Sampling Reveals a Smut Pathogenic Ancestry of the Fungal Clade Ustilaginomycotina.</title>
        <authorList>
            <person name="Kijpornyongpan T."/>
            <person name="Mondo S.J."/>
            <person name="Barry K."/>
            <person name="Sandor L."/>
            <person name="Lee J."/>
            <person name="Lipzen A."/>
            <person name="Pangilinan J."/>
            <person name="LaButti K."/>
            <person name="Hainaut M."/>
            <person name="Henrissat B."/>
            <person name="Grigoriev I.V."/>
            <person name="Spatafora J.W."/>
            <person name="Aime M.C."/>
        </authorList>
    </citation>
    <scope>NUCLEOTIDE SEQUENCE [LARGE SCALE GENOMIC DNA]</scope>
    <source>
        <strain evidence="2 3">MCA 4658</strain>
    </source>
</reference>
<dbReference type="EMBL" id="KZ819420">
    <property type="protein sequence ID" value="PWN40370.1"/>
    <property type="molecule type" value="Genomic_DNA"/>
</dbReference>
<name>A0A316VSM5_9BASI</name>
<proteinExistence type="predicted"/>
<evidence type="ECO:0000313" key="2">
    <source>
        <dbReference type="EMBL" id="PWN40370.1"/>
    </source>
</evidence>
<evidence type="ECO:0000313" key="3">
    <source>
        <dbReference type="Proteomes" id="UP000245783"/>
    </source>
</evidence>
<feature type="chain" id="PRO_5016255749" description="FTP domain-containing protein" evidence="1">
    <location>
        <begin position="24"/>
        <end position="159"/>
    </location>
</feature>